<feature type="compositionally biased region" description="Pro residues" evidence="4">
    <location>
        <begin position="782"/>
        <end position="818"/>
    </location>
</feature>
<proteinExistence type="predicted"/>
<reference evidence="7 8" key="1">
    <citation type="journal article" date="2012" name="Genome Biol.">
        <title>The genome of the polar eukaryotic microalga coccomyxa subellipsoidea reveals traits of cold adaptation.</title>
        <authorList>
            <person name="Blanc G."/>
            <person name="Agarkova I."/>
            <person name="Grimwood J."/>
            <person name="Kuo A."/>
            <person name="Brueggeman A."/>
            <person name="Dunigan D."/>
            <person name="Gurnon J."/>
            <person name="Ladunga I."/>
            <person name="Lindquist E."/>
            <person name="Lucas S."/>
            <person name="Pangilinan J."/>
            <person name="Proschold T."/>
            <person name="Salamov A."/>
            <person name="Schmutz J."/>
            <person name="Weeks D."/>
            <person name="Yamada T."/>
            <person name="Claverie J.M."/>
            <person name="Grigoriev I."/>
            <person name="Van Etten J."/>
            <person name="Lomsadze A."/>
            <person name="Borodovsky M."/>
        </authorList>
    </citation>
    <scope>NUCLEOTIDE SEQUENCE [LARGE SCALE GENOMIC DNA]</scope>
    <source>
        <strain evidence="7 8">C-169</strain>
    </source>
</reference>
<sequence>MEAERGRPAKRARVDGGDEDQENSKQLNTISGQSCKKAKAAEQEEDGVARPSTDAVLHGNGELPAEPQQTLPAASPSPLQEKVAEPAPARSAEQIPPVAAANVAAVQTNGCTGSAPEKTDSQEGGTNPSQQLGAVSTPNGEVHAPPAPDGMPAVQREVEAAATTLKGLKDISATQTLEYPAALPMQGQSAGASEAAGPSQPPQQSAGASEAAGPSQVPHQSAEAAGPSQPEAAAEPQPSHEEGGATPEMIAAVNEKYHLNEPYKVDVEAAAAGAERLRKYRQHVADLKAQGRMKPDMIAFKDRKVELGTPLQVIGQIPGVAVGAKFQNKGELAIMGVHTNISGGIYFKGKNPAYSIVLAGNYSDDHDAGDVIDYTGMGGQDSNGRQMADQDWVRGNLALKLSFEQGTPIRVIRGVNVEKTYDGLYRVTKCWKEAGKDHDRIICRFRLVPIPGHSMLSERVIMRARHVKRAFDVVHLQGGHRLLLSSADLHRLPPPTERPGLITEDISGGAETVKIPAFNSVDDTPLDPLEYIRESRIGSEAAQRRADDAKVAYCHVFCGRAKSACAYDEQGLVNRKHANLPCFAECPATCAGSRLCKKNQVVTKGITLPLEVVYTGPARQWGLTCAQDIPEGAFICEYAGSVITDEEADNLDAAADHDKYLYDMSDFVRENIPDKADKGGFRPPVPPDPADPTLLIENCLTIDARCTGNVARFMNHACTGGNNVFPRPVLVEGCTGLFYKVAFFAAQFIPVGTELTYDYHWKESHFKGGCHCGSGTCRAPAGQPPPLSASNPPPAPAGQLPPPMAKSPPAPVPLPPPVAKDAPPAALPDLPRASATVAMNTAADAV</sequence>
<dbReference type="AlphaFoldDB" id="I0YT53"/>
<comment type="subcellular location">
    <subcellularLocation>
        <location evidence="1">Chromosome</location>
    </subcellularLocation>
    <subcellularLocation>
        <location evidence="3">Nucleus</location>
    </subcellularLocation>
</comment>
<gene>
    <name evidence="7" type="ORF">COCSUDRAFT_56783</name>
</gene>
<feature type="compositionally biased region" description="Low complexity" evidence="4">
    <location>
        <begin position="819"/>
        <end position="831"/>
    </location>
</feature>
<dbReference type="SUPFAM" id="SSF82199">
    <property type="entry name" value="SET domain"/>
    <property type="match status" value="1"/>
</dbReference>
<dbReference type="GO" id="GO:0042054">
    <property type="term" value="F:histone methyltransferase activity"/>
    <property type="evidence" value="ECO:0007669"/>
    <property type="project" value="TreeGrafter"/>
</dbReference>
<protein>
    <submittedName>
        <fullName evidence="7">SET domain-containing protein</fullName>
    </submittedName>
</protein>
<dbReference type="GO" id="GO:0003690">
    <property type="term" value="F:double-stranded DNA binding"/>
    <property type="evidence" value="ECO:0007669"/>
    <property type="project" value="TreeGrafter"/>
</dbReference>
<dbReference type="PROSITE" id="PS50280">
    <property type="entry name" value="SET"/>
    <property type="match status" value="1"/>
</dbReference>
<dbReference type="OrthoDB" id="514200at2759"/>
<dbReference type="Proteomes" id="UP000007264">
    <property type="component" value="Unassembled WGS sequence"/>
</dbReference>
<feature type="compositionally biased region" description="Polar residues" evidence="4">
    <location>
        <begin position="122"/>
        <end position="139"/>
    </location>
</feature>
<feature type="region of interest" description="Disordered" evidence="4">
    <location>
        <begin position="1"/>
        <end position="161"/>
    </location>
</feature>
<dbReference type="SUPFAM" id="SSF88697">
    <property type="entry name" value="PUA domain-like"/>
    <property type="match status" value="1"/>
</dbReference>
<dbReference type="RefSeq" id="XP_005646116.1">
    <property type="nucleotide sequence ID" value="XM_005646059.1"/>
</dbReference>
<dbReference type="Pfam" id="PF00856">
    <property type="entry name" value="SET"/>
    <property type="match status" value="1"/>
</dbReference>
<organism evidence="7 8">
    <name type="scientific">Coccomyxa subellipsoidea (strain C-169)</name>
    <name type="common">Green microalga</name>
    <dbReference type="NCBI Taxonomy" id="574566"/>
    <lineage>
        <taxon>Eukaryota</taxon>
        <taxon>Viridiplantae</taxon>
        <taxon>Chlorophyta</taxon>
        <taxon>core chlorophytes</taxon>
        <taxon>Trebouxiophyceae</taxon>
        <taxon>Trebouxiophyceae incertae sedis</taxon>
        <taxon>Coccomyxaceae</taxon>
        <taxon>Coccomyxa</taxon>
        <taxon>Coccomyxa subellipsoidea</taxon>
    </lineage>
</organism>
<dbReference type="SMART" id="SM00317">
    <property type="entry name" value="SET"/>
    <property type="match status" value="1"/>
</dbReference>
<feature type="region of interest" description="Disordered" evidence="4">
    <location>
        <begin position="179"/>
        <end position="244"/>
    </location>
</feature>
<feature type="compositionally biased region" description="Low complexity" evidence="4">
    <location>
        <begin position="186"/>
        <end position="237"/>
    </location>
</feature>
<dbReference type="EMBL" id="AGSI01000012">
    <property type="protein sequence ID" value="EIE21572.1"/>
    <property type="molecule type" value="Genomic_DNA"/>
</dbReference>
<dbReference type="KEGG" id="csl:COCSUDRAFT_56783"/>
<dbReference type="Pfam" id="PF02182">
    <property type="entry name" value="SAD_SRA"/>
    <property type="match status" value="1"/>
</dbReference>
<dbReference type="InterPro" id="IPR051357">
    <property type="entry name" value="H3K9_HMTase_SUVAR3-9"/>
</dbReference>
<evidence type="ECO:0000256" key="3">
    <source>
        <dbReference type="PROSITE-ProRule" id="PRU00358"/>
    </source>
</evidence>
<dbReference type="PANTHER" id="PTHR45660:SF13">
    <property type="entry name" value="HISTONE-LYSINE N-METHYLTRANSFERASE SETMAR"/>
    <property type="match status" value="1"/>
</dbReference>
<dbReference type="GeneID" id="17039556"/>
<dbReference type="GO" id="GO:0005634">
    <property type="term" value="C:nucleus"/>
    <property type="evidence" value="ECO:0007669"/>
    <property type="project" value="UniProtKB-SubCell"/>
</dbReference>
<evidence type="ECO:0000259" key="6">
    <source>
        <dbReference type="PROSITE" id="PS51015"/>
    </source>
</evidence>
<dbReference type="Gene3D" id="2.170.270.10">
    <property type="entry name" value="SET domain"/>
    <property type="match status" value="1"/>
</dbReference>
<feature type="compositionally biased region" description="Basic and acidic residues" evidence="4">
    <location>
        <begin position="1"/>
        <end position="16"/>
    </location>
</feature>
<evidence type="ECO:0000256" key="1">
    <source>
        <dbReference type="ARBA" id="ARBA00004286"/>
    </source>
</evidence>
<feature type="domain" description="YDG" evidence="6">
    <location>
        <begin position="315"/>
        <end position="449"/>
    </location>
</feature>
<dbReference type="InterPro" id="IPR001214">
    <property type="entry name" value="SET_dom"/>
</dbReference>
<comment type="caution">
    <text evidence="7">The sequence shown here is derived from an EMBL/GenBank/DDBJ whole genome shotgun (WGS) entry which is preliminary data.</text>
</comment>
<evidence type="ECO:0000313" key="8">
    <source>
        <dbReference type="Proteomes" id="UP000007264"/>
    </source>
</evidence>
<dbReference type="GO" id="GO:0005694">
    <property type="term" value="C:chromosome"/>
    <property type="evidence" value="ECO:0007669"/>
    <property type="project" value="UniProtKB-SubCell"/>
</dbReference>
<evidence type="ECO:0000313" key="7">
    <source>
        <dbReference type="EMBL" id="EIE21572.1"/>
    </source>
</evidence>
<evidence type="ECO:0000256" key="4">
    <source>
        <dbReference type="SAM" id="MobiDB-lite"/>
    </source>
</evidence>
<dbReference type="PANTHER" id="PTHR45660">
    <property type="entry name" value="HISTONE-LYSINE N-METHYLTRANSFERASE SETMAR"/>
    <property type="match status" value="1"/>
</dbReference>
<dbReference type="SMART" id="SM00466">
    <property type="entry name" value="SRA"/>
    <property type="match status" value="1"/>
</dbReference>
<dbReference type="Gene3D" id="2.30.280.10">
    <property type="entry name" value="SRA-YDG"/>
    <property type="match status" value="1"/>
</dbReference>
<feature type="compositionally biased region" description="Polar residues" evidence="4">
    <location>
        <begin position="24"/>
        <end position="34"/>
    </location>
</feature>
<accession>I0YT53</accession>
<name>I0YT53_COCSC</name>
<dbReference type="InterPro" id="IPR036987">
    <property type="entry name" value="SRA-YDG_sf"/>
</dbReference>
<evidence type="ECO:0000259" key="5">
    <source>
        <dbReference type="PROSITE" id="PS50280"/>
    </source>
</evidence>
<dbReference type="InterPro" id="IPR015947">
    <property type="entry name" value="PUA-like_sf"/>
</dbReference>
<feature type="region of interest" description="Disordered" evidence="4">
    <location>
        <begin position="781"/>
        <end position="831"/>
    </location>
</feature>
<dbReference type="InterPro" id="IPR046341">
    <property type="entry name" value="SET_dom_sf"/>
</dbReference>
<dbReference type="PROSITE" id="PS51015">
    <property type="entry name" value="YDG"/>
    <property type="match status" value="1"/>
</dbReference>
<keyword evidence="2 3" id="KW-0539">Nucleus</keyword>
<dbReference type="STRING" id="574566.I0YT53"/>
<feature type="domain" description="SET" evidence="5">
    <location>
        <begin position="608"/>
        <end position="760"/>
    </location>
</feature>
<keyword evidence="8" id="KW-1185">Reference proteome</keyword>
<dbReference type="eggNOG" id="KOG1082">
    <property type="taxonomic scope" value="Eukaryota"/>
</dbReference>
<dbReference type="InterPro" id="IPR003105">
    <property type="entry name" value="SRA_YDG"/>
</dbReference>
<evidence type="ECO:0000256" key="2">
    <source>
        <dbReference type="ARBA" id="ARBA00023242"/>
    </source>
</evidence>